<dbReference type="InterPro" id="IPR023393">
    <property type="entry name" value="START-like_dom_sf"/>
</dbReference>
<dbReference type="InterPro" id="IPR010419">
    <property type="entry name" value="CO_DH_gsu"/>
</dbReference>
<evidence type="ECO:0000313" key="1">
    <source>
        <dbReference type="EMBL" id="TCV02579.1"/>
    </source>
</evidence>
<sequence length="261" mass="27028">MQFSNSFEVSLPPEQAWPLLMNVEAIVPCMPGAELIEKIDERTFKGKVSVKLGPVGLAFICDAKFEEVDDEARTAVIKASGADAKGRGSAMASIDFRCQPCAAGSKILITTDLELSGAVAQYGRGVGLIQNVANQIIGQFARNLEARIAHDKEYGESPQATPEQLATPSPKAVPAVSQGIAGAAAPASGDYAQGYREGFSTGFAAGHAAGYAAAAALLAKGRMPPAAPGAAPAYPAAKPIGGISLMFSSLWATIRGWFSSR</sequence>
<keyword evidence="2" id="KW-1185">Reference proteome</keyword>
<organism evidence="1 2">
    <name type="scientific">Paracandidimonas soli</name>
    <dbReference type="NCBI Taxonomy" id="1917182"/>
    <lineage>
        <taxon>Bacteria</taxon>
        <taxon>Pseudomonadati</taxon>
        <taxon>Pseudomonadota</taxon>
        <taxon>Betaproteobacteria</taxon>
        <taxon>Burkholderiales</taxon>
        <taxon>Alcaligenaceae</taxon>
        <taxon>Paracandidimonas</taxon>
    </lineage>
</organism>
<accession>A0A4R3VFX2</accession>
<protein>
    <submittedName>
        <fullName evidence="1">Carbon monoxide dehydrogenase subunit G</fullName>
    </submittedName>
</protein>
<dbReference type="Proteomes" id="UP000294692">
    <property type="component" value="Unassembled WGS sequence"/>
</dbReference>
<dbReference type="Pfam" id="PF06240">
    <property type="entry name" value="COXG"/>
    <property type="match status" value="1"/>
</dbReference>
<dbReference type="CDD" id="cd07823">
    <property type="entry name" value="SRPBCC_5"/>
    <property type="match status" value="1"/>
</dbReference>
<dbReference type="AlphaFoldDB" id="A0A4R3VFX2"/>
<dbReference type="Gene3D" id="3.30.530.20">
    <property type="match status" value="1"/>
</dbReference>
<dbReference type="PANTHER" id="PTHR38588">
    <property type="entry name" value="BLL0334 PROTEIN"/>
    <property type="match status" value="1"/>
</dbReference>
<dbReference type="SUPFAM" id="SSF55961">
    <property type="entry name" value="Bet v1-like"/>
    <property type="match status" value="1"/>
</dbReference>
<dbReference type="EMBL" id="SMBX01000001">
    <property type="protein sequence ID" value="TCV02579.1"/>
    <property type="molecule type" value="Genomic_DNA"/>
</dbReference>
<comment type="caution">
    <text evidence="1">The sequence shown here is derived from an EMBL/GenBank/DDBJ whole genome shotgun (WGS) entry which is preliminary data.</text>
</comment>
<name>A0A4R3VFX2_9BURK</name>
<reference evidence="1 2" key="1">
    <citation type="submission" date="2019-03" db="EMBL/GenBank/DDBJ databases">
        <title>Genomic Encyclopedia of Type Strains, Phase IV (KMG-IV): sequencing the most valuable type-strain genomes for metagenomic binning, comparative biology and taxonomic classification.</title>
        <authorList>
            <person name="Goeker M."/>
        </authorList>
    </citation>
    <scope>NUCLEOTIDE SEQUENCE [LARGE SCALE GENOMIC DNA]</scope>
    <source>
        <strain evidence="1 2">DSM 100048</strain>
    </source>
</reference>
<evidence type="ECO:0000313" key="2">
    <source>
        <dbReference type="Proteomes" id="UP000294692"/>
    </source>
</evidence>
<proteinExistence type="predicted"/>
<dbReference type="PANTHER" id="PTHR38588:SF1">
    <property type="entry name" value="BLL0334 PROTEIN"/>
    <property type="match status" value="1"/>
</dbReference>
<gene>
    <name evidence="1" type="ORF">EV686_10133</name>
</gene>